<reference evidence="1 2" key="1">
    <citation type="submission" date="2023-07" db="EMBL/GenBank/DDBJ databases">
        <title>Sorghum-associated microbial communities from plants grown in Nebraska, USA.</title>
        <authorList>
            <person name="Schachtman D."/>
        </authorList>
    </citation>
    <scope>NUCLEOTIDE SEQUENCE [LARGE SCALE GENOMIC DNA]</scope>
    <source>
        <strain evidence="1 2">BE332</strain>
    </source>
</reference>
<dbReference type="PANTHER" id="PTHR12526">
    <property type="entry name" value="GLYCOSYLTRANSFERASE"/>
    <property type="match status" value="1"/>
</dbReference>
<dbReference type="Proteomes" id="UP001239626">
    <property type="component" value="Unassembled WGS sequence"/>
</dbReference>
<organism evidence="1 2">
    <name type="scientific">Cellulomonas humilata</name>
    <dbReference type="NCBI Taxonomy" id="144055"/>
    <lineage>
        <taxon>Bacteria</taxon>
        <taxon>Bacillati</taxon>
        <taxon>Actinomycetota</taxon>
        <taxon>Actinomycetes</taxon>
        <taxon>Micrococcales</taxon>
        <taxon>Cellulomonadaceae</taxon>
        <taxon>Cellulomonas</taxon>
    </lineage>
</organism>
<proteinExistence type="predicted"/>
<dbReference type="Gene3D" id="3.40.50.2000">
    <property type="entry name" value="Glycogen Phosphorylase B"/>
    <property type="match status" value="1"/>
</dbReference>
<protein>
    <submittedName>
        <fullName evidence="1">Glycosyltransferase involved in cell wall biosynthesis</fullName>
    </submittedName>
</protein>
<gene>
    <name evidence="1" type="ORF">J2X26_002550</name>
</gene>
<accession>A0ABU0EG71</accession>
<sequence length="266" mass="27766">MHQLEIGRIRARWAAGLMKATEAAAIRSADVVALMSPANVAFFRRYFPGVNARTVVVPPWSSSGDEPVGAAHPDGDRLRVMFGGQLVRGRGVETIVDAAALLREDPIDILIAGDGPEREGLEHRAAGIDGIEFLGMLARADYRALLRTVDVGVAVTVGGVSVPSFPSKIVEYCGLGVPVVVAVEPTSDAGAMVESRGAGLVIPVDDAPALASALRALRSEQVDGALARRARSARKLYDDELSADAAATRLVESSLDGAGLPGALPR</sequence>
<evidence type="ECO:0000313" key="1">
    <source>
        <dbReference type="EMBL" id="MDQ0374229.1"/>
    </source>
</evidence>
<evidence type="ECO:0000313" key="2">
    <source>
        <dbReference type="Proteomes" id="UP001239626"/>
    </source>
</evidence>
<dbReference type="EMBL" id="JAUSVB010000003">
    <property type="protein sequence ID" value="MDQ0374229.1"/>
    <property type="molecule type" value="Genomic_DNA"/>
</dbReference>
<dbReference type="SUPFAM" id="SSF53756">
    <property type="entry name" value="UDP-Glycosyltransferase/glycogen phosphorylase"/>
    <property type="match status" value="1"/>
</dbReference>
<dbReference type="RefSeq" id="WP_307492764.1">
    <property type="nucleotide sequence ID" value="NZ_JAUSVB010000003.1"/>
</dbReference>
<name>A0ABU0EG71_9CELL</name>
<comment type="caution">
    <text evidence="1">The sequence shown here is derived from an EMBL/GenBank/DDBJ whole genome shotgun (WGS) entry which is preliminary data.</text>
</comment>
<dbReference type="PANTHER" id="PTHR12526:SF636">
    <property type="entry name" value="BLL3647 PROTEIN"/>
    <property type="match status" value="1"/>
</dbReference>
<keyword evidence="2" id="KW-1185">Reference proteome</keyword>
<dbReference type="Pfam" id="PF13692">
    <property type="entry name" value="Glyco_trans_1_4"/>
    <property type="match status" value="1"/>
</dbReference>